<proteinExistence type="predicted"/>
<protein>
    <submittedName>
        <fullName evidence="1">Uncharacterized protein</fullName>
    </submittedName>
</protein>
<reference evidence="1" key="1">
    <citation type="journal article" date="2021" name="Proc. Natl. Acad. Sci. U.S.A.">
        <title>A Catalog of Tens of Thousands of Viruses from Human Metagenomes Reveals Hidden Associations with Chronic Diseases.</title>
        <authorList>
            <person name="Tisza M.J."/>
            <person name="Buck C.B."/>
        </authorList>
    </citation>
    <scope>NUCLEOTIDE SEQUENCE</scope>
    <source>
        <strain evidence="1">Ct8rU2</strain>
    </source>
</reference>
<evidence type="ECO:0000313" key="1">
    <source>
        <dbReference type="EMBL" id="DAF98737.1"/>
    </source>
</evidence>
<accession>A0A8S5UW75</accession>
<dbReference type="EMBL" id="BK016154">
    <property type="protein sequence ID" value="DAF98737.1"/>
    <property type="molecule type" value="Genomic_DNA"/>
</dbReference>
<organism evidence="1">
    <name type="scientific">Siphoviridae sp. ct8rU2</name>
    <dbReference type="NCBI Taxonomy" id="2825366"/>
    <lineage>
        <taxon>Viruses</taxon>
        <taxon>Duplodnaviria</taxon>
        <taxon>Heunggongvirae</taxon>
        <taxon>Uroviricota</taxon>
        <taxon>Caudoviricetes</taxon>
    </lineage>
</organism>
<name>A0A8S5UW75_9CAUD</name>
<sequence>MPQPAHEKETIAIQSNGATNDIKSLSEDLKTFGLLLFY</sequence>